<organism evidence="2 3">
    <name type="scientific">Streptomyces turgidiscabies</name>
    <dbReference type="NCBI Taxonomy" id="85558"/>
    <lineage>
        <taxon>Bacteria</taxon>
        <taxon>Bacillati</taxon>
        <taxon>Actinomycetota</taxon>
        <taxon>Actinomycetes</taxon>
        <taxon>Kitasatosporales</taxon>
        <taxon>Streptomycetaceae</taxon>
        <taxon>Streptomyces</taxon>
    </lineage>
</organism>
<keyword evidence="1" id="KW-0812">Transmembrane</keyword>
<proteinExistence type="predicted"/>
<sequence length="105" mass="12134">MEALFTVVIVLFMGCVYAWPVVPLVAYPLNRWRGFWAALYCCAIAVFFAVEFRFSRFMLGTFFEMAVYTSAVRAIAEASGVLERPREVWRRRHAREVQPDPTAPH</sequence>
<evidence type="ECO:0000313" key="2">
    <source>
        <dbReference type="EMBL" id="MDQ0934705.1"/>
    </source>
</evidence>
<dbReference type="Proteomes" id="UP001223072">
    <property type="component" value="Unassembled WGS sequence"/>
</dbReference>
<dbReference type="RefSeq" id="WP_307628260.1">
    <property type="nucleotide sequence ID" value="NZ_JAUSZS010000004.1"/>
</dbReference>
<gene>
    <name evidence="2" type="ORF">QFZ49_004645</name>
</gene>
<accession>A0ABU0RRT7</accession>
<name>A0ABU0RRT7_9ACTN</name>
<comment type="caution">
    <text evidence="2">The sequence shown here is derived from an EMBL/GenBank/DDBJ whole genome shotgun (WGS) entry which is preliminary data.</text>
</comment>
<evidence type="ECO:0000256" key="1">
    <source>
        <dbReference type="SAM" id="Phobius"/>
    </source>
</evidence>
<keyword evidence="1" id="KW-1133">Transmembrane helix</keyword>
<keyword evidence="3" id="KW-1185">Reference proteome</keyword>
<protein>
    <submittedName>
        <fullName evidence="2">Uncharacterized protein</fullName>
    </submittedName>
</protein>
<reference evidence="2 3" key="1">
    <citation type="submission" date="2023-07" db="EMBL/GenBank/DDBJ databases">
        <title>Comparative genomics of wheat-associated soil bacteria to identify genetic determinants of phenazine resistance.</title>
        <authorList>
            <person name="Mouncey N."/>
        </authorList>
    </citation>
    <scope>NUCLEOTIDE SEQUENCE [LARGE SCALE GENOMIC DNA]</scope>
    <source>
        <strain evidence="2 3">W2I16</strain>
    </source>
</reference>
<feature type="transmembrane region" description="Helical" evidence="1">
    <location>
        <begin position="34"/>
        <end position="54"/>
    </location>
</feature>
<evidence type="ECO:0000313" key="3">
    <source>
        <dbReference type="Proteomes" id="UP001223072"/>
    </source>
</evidence>
<keyword evidence="1" id="KW-0472">Membrane</keyword>
<dbReference type="EMBL" id="JAUSZS010000004">
    <property type="protein sequence ID" value="MDQ0934705.1"/>
    <property type="molecule type" value="Genomic_DNA"/>
</dbReference>